<dbReference type="RefSeq" id="WP_188997401.1">
    <property type="nucleotide sequence ID" value="NZ_BMHP01000005.1"/>
</dbReference>
<evidence type="ECO:0008006" key="3">
    <source>
        <dbReference type="Google" id="ProtNLM"/>
    </source>
</evidence>
<dbReference type="PANTHER" id="PTHR46656:SF3">
    <property type="entry name" value="PUTATIVE-RELATED"/>
    <property type="match status" value="1"/>
</dbReference>
<dbReference type="Proteomes" id="UP000612456">
    <property type="component" value="Unassembled WGS sequence"/>
</dbReference>
<accession>A0A917E0D5</accession>
<reference evidence="1" key="2">
    <citation type="submission" date="2020-09" db="EMBL/GenBank/DDBJ databases">
        <authorList>
            <person name="Sun Q."/>
            <person name="Zhou Y."/>
        </authorList>
    </citation>
    <scope>NUCLEOTIDE SEQUENCE</scope>
    <source>
        <strain evidence="1">CGMCC 1.15178</strain>
    </source>
</reference>
<dbReference type="Pfam" id="PF13692">
    <property type="entry name" value="Glyco_trans_1_4"/>
    <property type="match status" value="1"/>
</dbReference>
<gene>
    <name evidence="1" type="ORF">GCM10010911_56840</name>
</gene>
<keyword evidence="2" id="KW-1185">Reference proteome</keyword>
<reference evidence="1" key="1">
    <citation type="journal article" date="2014" name="Int. J. Syst. Evol. Microbiol.">
        <title>Complete genome sequence of Corynebacterium casei LMG S-19264T (=DSM 44701T), isolated from a smear-ripened cheese.</title>
        <authorList>
            <consortium name="US DOE Joint Genome Institute (JGI-PGF)"/>
            <person name="Walter F."/>
            <person name="Albersmeier A."/>
            <person name="Kalinowski J."/>
            <person name="Ruckert C."/>
        </authorList>
    </citation>
    <scope>NUCLEOTIDE SEQUENCE</scope>
    <source>
        <strain evidence="1">CGMCC 1.15178</strain>
    </source>
</reference>
<protein>
    <recommendedName>
        <fullName evidence="3">Glycosyltransferase</fullName>
    </recommendedName>
</protein>
<sequence length="374" mass="42332">MANYQVTWKGPMHRNSGLGVASREYVRALRRQGVDVKQGTSYQGFVPQGIGKKRRVLIYHFLPNTINLAKERKLYNRIILNTVWETTRIPGNWVPYINKFDAVCVPSTHNKQALRRSGVRVPVSVVPHGINAALYKPDNMKLPVPNAEGRFVFVSVFGFQHRKNPETLLRAYWEAFSAADNVMLVIKTNGYSPHETEGWIMKRIQRYKDSLGIRKPTAPVVVLAHRMSNEQLKGIYTRGDAFVLPTRGEGVGLPFLESLSSGTPVIATGWGGHMDFLTPRNSFLVSYTLRNPAGSMNSKHAISRQFRGLFARKGQLWAEPDRNSLKRQMRLAFQNPGLCRQKGEQGRRDVARLSWGRSGVLMKQAIERAVYSRS</sequence>
<proteinExistence type="predicted"/>
<comment type="caution">
    <text evidence="1">The sequence shown here is derived from an EMBL/GenBank/DDBJ whole genome shotgun (WGS) entry which is preliminary data.</text>
</comment>
<dbReference type="SUPFAM" id="SSF53756">
    <property type="entry name" value="UDP-Glycosyltransferase/glycogen phosphorylase"/>
    <property type="match status" value="1"/>
</dbReference>
<evidence type="ECO:0000313" key="2">
    <source>
        <dbReference type="Proteomes" id="UP000612456"/>
    </source>
</evidence>
<evidence type="ECO:0000313" key="1">
    <source>
        <dbReference type="EMBL" id="GGD90769.1"/>
    </source>
</evidence>
<organism evidence="1 2">
    <name type="scientific">Paenibacillus nasutitermitis</name>
    <dbReference type="NCBI Taxonomy" id="1652958"/>
    <lineage>
        <taxon>Bacteria</taxon>
        <taxon>Bacillati</taxon>
        <taxon>Bacillota</taxon>
        <taxon>Bacilli</taxon>
        <taxon>Bacillales</taxon>
        <taxon>Paenibacillaceae</taxon>
        <taxon>Paenibacillus</taxon>
    </lineage>
</organism>
<dbReference type="EMBL" id="BMHP01000005">
    <property type="protein sequence ID" value="GGD90769.1"/>
    <property type="molecule type" value="Genomic_DNA"/>
</dbReference>
<dbReference type="Gene3D" id="3.40.50.2000">
    <property type="entry name" value="Glycogen Phosphorylase B"/>
    <property type="match status" value="1"/>
</dbReference>
<name>A0A917E0D5_9BACL</name>
<dbReference type="PANTHER" id="PTHR46656">
    <property type="entry name" value="PUTATIVE-RELATED"/>
    <property type="match status" value="1"/>
</dbReference>
<dbReference type="AlphaFoldDB" id="A0A917E0D5"/>